<proteinExistence type="predicted"/>
<gene>
    <name evidence="2" type="ORF">SAMN02910417_01076</name>
</gene>
<dbReference type="RefSeq" id="WP_090173020.1">
    <property type="nucleotide sequence ID" value="NZ_FMXR01000008.1"/>
</dbReference>
<sequence length="155" mass="18369">MKEGLKRFSDLLSVEYKKMEEKNEDAQLQYAKVMFSQIFKYLAKESKENEDFDKALMQEHKTPARLYQYLEKEVKKRSPQGVRYACVPDDEVFDLISEYVFLDDKAEIEAEEKKKLEEAKRKEERMKNTPVPKKQEKKKKVGNLVEETSGQLSLF</sequence>
<feature type="region of interest" description="Disordered" evidence="1">
    <location>
        <begin position="117"/>
        <end position="155"/>
    </location>
</feature>
<keyword evidence="3" id="KW-1185">Reference proteome</keyword>
<dbReference type="Proteomes" id="UP000199228">
    <property type="component" value="Unassembled WGS sequence"/>
</dbReference>
<dbReference type="EMBL" id="FMXR01000008">
    <property type="protein sequence ID" value="SDB14757.1"/>
    <property type="molecule type" value="Genomic_DNA"/>
</dbReference>
<evidence type="ECO:0000256" key="1">
    <source>
        <dbReference type="SAM" id="MobiDB-lite"/>
    </source>
</evidence>
<reference evidence="2 3" key="1">
    <citation type="submission" date="2016-10" db="EMBL/GenBank/DDBJ databases">
        <authorList>
            <person name="de Groot N.N."/>
        </authorList>
    </citation>
    <scope>NUCLEOTIDE SEQUENCE [LARGE SCALE GENOMIC DNA]</scope>
    <source>
        <strain evidence="2 3">DSM 3217</strain>
    </source>
</reference>
<dbReference type="AlphaFoldDB" id="A0A1G6B254"/>
<accession>A0A1G6B254</accession>
<dbReference type="STRING" id="1732.SAMN02910417_01076"/>
<evidence type="ECO:0000313" key="2">
    <source>
        <dbReference type="EMBL" id="SDB14757.1"/>
    </source>
</evidence>
<protein>
    <submittedName>
        <fullName evidence="2">PcfK-like protein</fullName>
    </submittedName>
</protein>
<feature type="compositionally biased region" description="Basic and acidic residues" evidence="1">
    <location>
        <begin position="117"/>
        <end position="127"/>
    </location>
</feature>
<organism evidence="2 3">
    <name type="scientific">Eubacterium oxidoreducens</name>
    <dbReference type="NCBI Taxonomy" id="1732"/>
    <lineage>
        <taxon>Bacteria</taxon>
        <taxon>Bacillati</taxon>
        <taxon>Bacillota</taxon>
        <taxon>Clostridia</taxon>
        <taxon>Eubacteriales</taxon>
        <taxon>Eubacteriaceae</taxon>
        <taxon>Eubacterium</taxon>
    </lineage>
</organism>
<evidence type="ECO:0000313" key="3">
    <source>
        <dbReference type="Proteomes" id="UP000199228"/>
    </source>
</evidence>
<name>A0A1G6B254_EUBOX</name>
<feature type="compositionally biased region" description="Polar residues" evidence="1">
    <location>
        <begin position="146"/>
        <end position="155"/>
    </location>
</feature>